<dbReference type="STRING" id="866536.Belba_2535"/>
<dbReference type="Proteomes" id="UP000006050">
    <property type="component" value="Chromosome"/>
</dbReference>
<name>I3Z770_BELBD</name>
<feature type="transmembrane region" description="Helical" evidence="1">
    <location>
        <begin position="168"/>
        <end position="201"/>
    </location>
</feature>
<protein>
    <recommendedName>
        <fullName evidence="4">Glycosyltransferase RgtA/B/C/D-like domain-containing protein</fullName>
    </recommendedName>
</protein>
<evidence type="ECO:0008006" key="4">
    <source>
        <dbReference type="Google" id="ProtNLM"/>
    </source>
</evidence>
<dbReference type="HOGENOM" id="CLU_961946_0_0_10"/>
<keyword evidence="1" id="KW-0812">Transmembrane</keyword>
<dbReference type="OrthoDB" id="1092558at2"/>
<dbReference type="AlphaFoldDB" id="I3Z770"/>
<gene>
    <name evidence="2" type="ordered locus">Belba_2535</name>
</gene>
<accession>I3Z770</accession>
<feature type="transmembrane region" description="Helical" evidence="1">
    <location>
        <begin position="9"/>
        <end position="30"/>
    </location>
</feature>
<reference evidence="3" key="1">
    <citation type="submission" date="2012-06" db="EMBL/GenBank/DDBJ databases">
        <title>The complete genome of Belliella baltica DSM 15883.</title>
        <authorList>
            <person name="Lucas S."/>
            <person name="Copeland A."/>
            <person name="Lapidus A."/>
            <person name="Goodwin L."/>
            <person name="Pitluck S."/>
            <person name="Peters L."/>
            <person name="Mikhailova N."/>
            <person name="Davenport K."/>
            <person name="Kyrpides N."/>
            <person name="Mavromatis K."/>
            <person name="Pagani I."/>
            <person name="Ivanova N."/>
            <person name="Ovchinnikova G."/>
            <person name="Zeytun A."/>
            <person name="Detter J.C."/>
            <person name="Han C."/>
            <person name="Land M."/>
            <person name="Hauser L."/>
            <person name="Markowitz V."/>
            <person name="Cheng J.-F."/>
            <person name="Hugenholtz P."/>
            <person name="Woyke T."/>
            <person name="Wu D."/>
            <person name="Tindall B."/>
            <person name="Pomrenke H."/>
            <person name="Brambilla E."/>
            <person name="Klenk H.-P."/>
            <person name="Eisen J.A."/>
        </authorList>
    </citation>
    <scope>NUCLEOTIDE SEQUENCE [LARGE SCALE GENOMIC DNA]</scope>
    <source>
        <strain evidence="3">DSM 15883 / CIP 108006 / LMG 21964 / BA134</strain>
    </source>
</reference>
<feature type="transmembrane region" description="Helical" evidence="1">
    <location>
        <begin position="103"/>
        <end position="122"/>
    </location>
</feature>
<proteinExistence type="predicted"/>
<dbReference type="RefSeq" id="WP_014773043.1">
    <property type="nucleotide sequence ID" value="NC_018010.1"/>
</dbReference>
<keyword evidence="3" id="KW-1185">Reference proteome</keyword>
<dbReference type="KEGG" id="bbd:Belba_2535"/>
<evidence type="ECO:0000256" key="1">
    <source>
        <dbReference type="SAM" id="Phobius"/>
    </source>
</evidence>
<dbReference type="EMBL" id="CP003281">
    <property type="protein sequence ID" value="AFL85088.1"/>
    <property type="molecule type" value="Genomic_DNA"/>
</dbReference>
<dbReference type="eggNOG" id="ENOG5032W3U">
    <property type="taxonomic scope" value="Bacteria"/>
</dbReference>
<feature type="transmembrane region" description="Helical" evidence="1">
    <location>
        <begin position="137"/>
        <end position="156"/>
    </location>
</feature>
<evidence type="ECO:0000313" key="2">
    <source>
        <dbReference type="EMBL" id="AFL85088.1"/>
    </source>
</evidence>
<feature type="transmembrane region" description="Helical" evidence="1">
    <location>
        <begin position="266"/>
        <end position="283"/>
    </location>
</feature>
<keyword evidence="1" id="KW-1133">Transmembrane helix</keyword>
<sequence>MRRIKPQHYFAFIILCFSLFFFSYAFKFLLSSDFKAHIFLYQDALEKSQILIPPLYYWTVHLFDYVFYFKYEFILSAIVIMSISNVTKYYITKHYLSTEEQNGSIALISFGLVLFMPLVAPFGEGDFWYLGKFTPNIWHNSTTIFAFPFSLFLYIYSVKWLKNPKKSTYLYMLLFGLLTLLAKPSFLFAFIPAFPLFALIVEKKVAKKTIQSSLLSLMLFGLILMQKLILYDLESLKHQFYSLAGRTEIGIAPFKVFLYYSENVGWDILSSFLYLGIIGILFWREIKLE</sequence>
<keyword evidence="1" id="KW-0472">Membrane</keyword>
<evidence type="ECO:0000313" key="3">
    <source>
        <dbReference type="Proteomes" id="UP000006050"/>
    </source>
</evidence>
<organism evidence="2 3">
    <name type="scientific">Belliella baltica (strain DSM 15883 / CIP 108006 / LMG 21964 / BA134)</name>
    <dbReference type="NCBI Taxonomy" id="866536"/>
    <lineage>
        <taxon>Bacteria</taxon>
        <taxon>Pseudomonadati</taxon>
        <taxon>Bacteroidota</taxon>
        <taxon>Cytophagia</taxon>
        <taxon>Cytophagales</taxon>
        <taxon>Cyclobacteriaceae</taxon>
        <taxon>Belliella</taxon>
    </lineage>
</organism>